<proteinExistence type="inferred from homology"/>
<keyword evidence="5" id="KW-0804">Transcription</keyword>
<comment type="caution">
    <text evidence="9">The sequence shown here is derived from an EMBL/GenBank/DDBJ whole genome shotgun (WGS) entry which is preliminary data.</text>
</comment>
<dbReference type="Proteomes" id="UP000242450">
    <property type="component" value="Chromosome X"/>
</dbReference>
<evidence type="ECO:0000313" key="9">
    <source>
        <dbReference type="EMBL" id="OWJ99595.1"/>
    </source>
</evidence>
<organism evidence="9 10">
    <name type="scientific">Cervus elaphus hippelaphus</name>
    <name type="common">European red deer</name>
    <dbReference type="NCBI Taxonomy" id="46360"/>
    <lineage>
        <taxon>Eukaryota</taxon>
        <taxon>Metazoa</taxon>
        <taxon>Chordata</taxon>
        <taxon>Craniata</taxon>
        <taxon>Vertebrata</taxon>
        <taxon>Euteleostomi</taxon>
        <taxon>Mammalia</taxon>
        <taxon>Eutheria</taxon>
        <taxon>Laurasiatheria</taxon>
        <taxon>Artiodactyla</taxon>
        <taxon>Ruminantia</taxon>
        <taxon>Pecora</taxon>
        <taxon>Cervidae</taxon>
        <taxon>Cervinae</taxon>
        <taxon>Cervus</taxon>
    </lineage>
</organism>
<name>A0A212C0T5_CEREH</name>
<protein>
    <recommendedName>
        <fullName evidence="8">Transcription factor AP-2 C-terminal domain-containing protein</fullName>
    </recommendedName>
</protein>
<dbReference type="GO" id="GO:0000981">
    <property type="term" value="F:DNA-binding transcription factor activity, RNA polymerase II-specific"/>
    <property type="evidence" value="ECO:0007669"/>
    <property type="project" value="TreeGrafter"/>
</dbReference>
<dbReference type="AlphaFoldDB" id="A0A212C0T5"/>
<comment type="subcellular location">
    <subcellularLocation>
        <location evidence="1">Nucleus</location>
    </subcellularLocation>
</comment>
<evidence type="ECO:0000256" key="1">
    <source>
        <dbReference type="ARBA" id="ARBA00004123"/>
    </source>
</evidence>
<evidence type="ECO:0000256" key="7">
    <source>
        <dbReference type="SAM" id="MobiDB-lite"/>
    </source>
</evidence>
<dbReference type="PANTHER" id="PTHR10812:SF9">
    <property type="entry name" value="TRANSCRIPTION FACTOR AP-2 GAMMA"/>
    <property type="match status" value="1"/>
</dbReference>
<dbReference type="InterPro" id="IPR013854">
    <property type="entry name" value="TF_AP2_C"/>
</dbReference>
<feature type="domain" description="Transcription factor AP-2 C-terminal" evidence="8">
    <location>
        <begin position="111"/>
        <end position="162"/>
    </location>
</feature>
<sequence length="189" mass="20961">MQDVDKCSVSTTSIYFRMVRQLLSKGPVSMTRNPLTLPCQEELVGALMNLSKVFCLVPGRLSICSSAWKYKGQKTTHITPHITLLTSLVEGRICCWLHIKCVKDSQTFSIKTETPSGNNQPTPFLETNIQNCLSHFSLITHGFGNQAICAAVSALQNYIKEALRVRDHPGDHSPANSSTTLEKMGKHEK</sequence>
<evidence type="ECO:0000313" key="10">
    <source>
        <dbReference type="Proteomes" id="UP000242450"/>
    </source>
</evidence>
<keyword evidence="6" id="KW-0539">Nucleus</keyword>
<dbReference type="PANTHER" id="PTHR10812">
    <property type="entry name" value="TRANSCRIPTION FACTOR AP-2"/>
    <property type="match status" value="1"/>
</dbReference>
<keyword evidence="4" id="KW-0238">DNA-binding</keyword>
<evidence type="ECO:0000256" key="5">
    <source>
        <dbReference type="ARBA" id="ARBA00023163"/>
    </source>
</evidence>
<dbReference type="Pfam" id="PF03299">
    <property type="entry name" value="TF_AP-2"/>
    <property type="match status" value="1"/>
</dbReference>
<evidence type="ECO:0000259" key="8">
    <source>
        <dbReference type="Pfam" id="PF03299"/>
    </source>
</evidence>
<dbReference type="InterPro" id="IPR004979">
    <property type="entry name" value="TF_AP2"/>
</dbReference>
<feature type="region of interest" description="Disordered" evidence="7">
    <location>
        <begin position="166"/>
        <end position="189"/>
    </location>
</feature>
<dbReference type="EMBL" id="MKHE01000034">
    <property type="protein sequence ID" value="OWJ99595.1"/>
    <property type="molecule type" value="Genomic_DNA"/>
</dbReference>
<gene>
    <name evidence="9" type="ORF">Celaphus_00010015</name>
</gene>
<comment type="similarity">
    <text evidence="2">Belongs to the AP-2 family.</text>
</comment>
<evidence type="ECO:0000256" key="4">
    <source>
        <dbReference type="ARBA" id="ARBA00023125"/>
    </source>
</evidence>
<keyword evidence="10" id="KW-1185">Reference proteome</keyword>
<evidence type="ECO:0000256" key="3">
    <source>
        <dbReference type="ARBA" id="ARBA00023015"/>
    </source>
</evidence>
<dbReference type="GO" id="GO:0005634">
    <property type="term" value="C:nucleus"/>
    <property type="evidence" value="ECO:0007669"/>
    <property type="project" value="UniProtKB-SubCell"/>
</dbReference>
<evidence type="ECO:0000256" key="2">
    <source>
        <dbReference type="ARBA" id="ARBA00007770"/>
    </source>
</evidence>
<evidence type="ECO:0000256" key="6">
    <source>
        <dbReference type="ARBA" id="ARBA00023242"/>
    </source>
</evidence>
<reference evidence="9 10" key="1">
    <citation type="journal article" date="2018" name="Mol. Genet. Genomics">
        <title>The red deer Cervus elaphus genome CerEla1.0: sequencing, annotating, genes, and chromosomes.</title>
        <authorList>
            <person name="Bana N.A."/>
            <person name="Nyiri A."/>
            <person name="Nagy J."/>
            <person name="Frank K."/>
            <person name="Nagy T."/>
            <person name="Steger V."/>
            <person name="Schiller M."/>
            <person name="Lakatos P."/>
            <person name="Sugar L."/>
            <person name="Horn P."/>
            <person name="Barta E."/>
            <person name="Orosz L."/>
        </authorList>
    </citation>
    <scope>NUCLEOTIDE SEQUENCE [LARGE SCALE GENOMIC DNA]</scope>
    <source>
        <strain evidence="9">Hungarian</strain>
    </source>
</reference>
<dbReference type="GO" id="GO:0042127">
    <property type="term" value="P:regulation of cell population proliferation"/>
    <property type="evidence" value="ECO:0007669"/>
    <property type="project" value="TreeGrafter"/>
</dbReference>
<dbReference type="GO" id="GO:0000977">
    <property type="term" value="F:RNA polymerase II transcription regulatory region sequence-specific DNA binding"/>
    <property type="evidence" value="ECO:0007669"/>
    <property type="project" value="TreeGrafter"/>
</dbReference>
<keyword evidence="3" id="KW-0805">Transcription regulation</keyword>
<accession>A0A212C0T5</accession>